<comment type="caution">
    <text evidence="12">The sequence shown here is derived from an EMBL/GenBank/DDBJ whole genome shotgun (WGS) entry which is preliminary data.</text>
</comment>
<dbReference type="Proteomes" id="UP001195483">
    <property type="component" value="Unassembled WGS sequence"/>
</dbReference>
<evidence type="ECO:0000259" key="10">
    <source>
        <dbReference type="Pfam" id="PF00133"/>
    </source>
</evidence>
<dbReference type="NCBIfam" id="TIGR00392">
    <property type="entry name" value="ileS"/>
    <property type="match status" value="1"/>
</dbReference>
<dbReference type="InterPro" id="IPR009008">
    <property type="entry name" value="Val/Leu/Ile-tRNA-synth_edit"/>
</dbReference>
<feature type="domain" description="Methionyl/Valyl/Leucyl/Isoleucyl-tRNA synthetase anticodon-binding" evidence="11">
    <location>
        <begin position="714"/>
        <end position="869"/>
    </location>
</feature>
<dbReference type="Pfam" id="PF00133">
    <property type="entry name" value="tRNA-synt_1"/>
    <property type="match status" value="1"/>
</dbReference>
<dbReference type="SUPFAM" id="SSF50677">
    <property type="entry name" value="ValRS/IleRS/LeuRS editing domain"/>
    <property type="match status" value="1"/>
</dbReference>
<dbReference type="AlphaFoldDB" id="A0AAE0T6X2"/>
<sequence length="1087" mass="125987">MSKFREYSQAFSYGEIEKQILLFWHEHRIFEQSVKNRSESPIFSFCEGPPTVNGLPAIHHVFSRAVKDVVCRYKTQAGFCVRRQAGWDTHGLPVEISVEKKLGLKSNSEVVNFGIDAFCNEAQRMVHSHINDSGLGWGKLTRDMGYWCDMERAYITCDNNYIESVWWSIHEIFKKNLIYKDYKIVPQDPKSESVLSTHELALGYKEVKDPSIYVKFKRKNLDEYFLAWTTTPWTLISNLFLAVHPKVEYVKAKVTLRHKESSETSVFVIAKDRLSIFSDNSVDILETFLGETLEHSEYEPLYPYFYSYHKSTKRAHFVALADFVTVSDGTGIVHCAPGFGADDYATSKIYHIPMFQPVSRSGHFTLEAPLVEGKFFKDADPIIIDDLRSRRLLFRKETIIHTYPFSWRYDVPVMYYARESWFIRTSSLATVMAERNKDINWIPQEIGTGRFGNWLAENKDWALSRNRFWGTPLPIWIRDDFEIGDSLSEKAICIGSLEQLKEGYIDINGNPIQLKEALINNLVTVDLHKPFTDRIYFVKNGKTYRRTPEVIDVWYDSGAAPFAQFHFPFENKEIFEKNYPIDFISEGIDQTRGWFYTLHAIGTMVFDKLAFKNVASLGLLLDKSGQKMSKSKGNVIDPFKLMEKYGADTVRWYLLSSAPTWQSNRFNEDDLAETQRKFFRAYLESYKFFAMYANLDSFNYSEPILAREERTELDQWILSRLHSLIKSVKHDMDNFLIHSATQKIEALVVNDLSNWFIRRSRRRFWKEPSDDPQQQEKLSAYQTLYECLFAICKLAAPFAPFLPDEIYQNLNTVSKLEPFASVHLTEFPNYDENTINLPLEQKVKKSQVISSLVRTMREKASLKVRQPLNQILIVISSDAERREIESQKATILDEVNVKSITYIQSDSGFVKKSLKPNFKALGPKCGKYVNQVTSLLKNFSNEEISHFEQNRQVNITINQDIFNIERQDVDIMYHDIEGWLIEHDSQSDLTIALDTTLTTELIEEGIAREFISKIQNYRKALNLNVTDKIEITVETTSNNIINAINHFKSYIVSETLANSINFTSSRNGTSRILEKINGEPCYLKIES</sequence>
<accession>A0AAE0T6X2</accession>
<reference evidence="12" key="2">
    <citation type="journal article" date="2021" name="Genome Biol. Evol.">
        <title>Developing a high-quality reference genome for a parasitic bivalve with doubly uniparental inheritance (Bivalvia: Unionida).</title>
        <authorList>
            <person name="Smith C.H."/>
        </authorList>
    </citation>
    <scope>NUCLEOTIDE SEQUENCE</scope>
    <source>
        <strain evidence="12">CHS0354</strain>
        <tissue evidence="12">Mantle</tissue>
    </source>
</reference>
<dbReference type="SUPFAM" id="SSF47323">
    <property type="entry name" value="Anticodon-binding domain of a subclass of class I aminoacyl-tRNA synthetases"/>
    <property type="match status" value="2"/>
</dbReference>
<evidence type="ECO:0000256" key="3">
    <source>
        <dbReference type="ARBA" id="ARBA00022598"/>
    </source>
</evidence>
<dbReference type="InterPro" id="IPR014729">
    <property type="entry name" value="Rossmann-like_a/b/a_fold"/>
</dbReference>
<dbReference type="CDD" id="cd07961">
    <property type="entry name" value="Anticodon_Ia_Ile_ABEc"/>
    <property type="match status" value="1"/>
</dbReference>
<evidence type="ECO:0000256" key="4">
    <source>
        <dbReference type="ARBA" id="ARBA00022741"/>
    </source>
</evidence>
<dbReference type="EMBL" id="JAEAOA010000085">
    <property type="protein sequence ID" value="KAK3604882.1"/>
    <property type="molecule type" value="Genomic_DNA"/>
</dbReference>
<keyword evidence="5" id="KW-0067">ATP-binding</keyword>
<evidence type="ECO:0000256" key="2">
    <source>
        <dbReference type="ARBA" id="ARBA00013165"/>
    </source>
</evidence>
<dbReference type="InterPro" id="IPR009080">
    <property type="entry name" value="tRNAsynth_Ia_anticodon-bd"/>
</dbReference>
<keyword evidence="6" id="KW-0648">Protein biosynthesis</keyword>
<organism evidence="12 13">
    <name type="scientific">Potamilus streckersoni</name>
    <dbReference type="NCBI Taxonomy" id="2493646"/>
    <lineage>
        <taxon>Eukaryota</taxon>
        <taxon>Metazoa</taxon>
        <taxon>Spiralia</taxon>
        <taxon>Lophotrochozoa</taxon>
        <taxon>Mollusca</taxon>
        <taxon>Bivalvia</taxon>
        <taxon>Autobranchia</taxon>
        <taxon>Heteroconchia</taxon>
        <taxon>Palaeoheterodonta</taxon>
        <taxon>Unionida</taxon>
        <taxon>Unionoidea</taxon>
        <taxon>Unionidae</taxon>
        <taxon>Ambleminae</taxon>
        <taxon>Lampsilini</taxon>
        <taxon>Potamilus</taxon>
    </lineage>
</organism>
<reference evidence="12" key="3">
    <citation type="submission" date="2023-05" db="EMBL/GenBank/DDBJ databases">
        <authorList>
            <person name="Smith C.H."/>
        </authorList>
    </citation>
    <scope>NUCLEOTIDE SEQUENCE</scope>
    <source>
        <strain evidence="12">CHS0354</strain>
        <tissue evidence="12">Mantle</tissue>
    </source>
</reference>
<protein>
    <recommendedName>
        <fullName evidence="2">isoleucine--tRNA ligase</fullName>
        <ecNumber evidence="2">6.1.1.5</ecNumber>
    </recommendedName>
    <alternativeName>
        <fullName evidence="8">Isoleucyl-tRNA synthetase</fullName>
    </alternativeName>
</protein>
<dbReference type="HAMAP" id="MF_02003">
    <property type="entry name" value="Ile_tRNA_synth_type2"/>
    <property type="match status" value="1"/>
</dbReference>
<dbReference type="Pfam" id="PF08264">
    <property type="entry name" value="Anticodon_1"/>
    <property type="match status" value="1"/>
</dbReference>
<dbReference type="SUPFAM" id="SSF52374">
    <property type="entry name" value="Nucleotidylyl transferase"/>
    <property type="match status" value="1"/>
</dbReference>
<dbReference type="Gene3D" id="3.40.50.620">
    <property type="entry name" value="HUPs"/>
    <property type="match status" value="2"/>
</dbReference>
<dbReference type="InterPro" id="IPR002300">
    <property type="entry name" value="aa-tRNA-synth_Ia"/>
</dbReference>
<dbReference type="PANTHER" id="PTHR42780:SF1">
    <property type="entry name" value="ISOLEUCINE--TRNA LIGASE, CYTOPLASMIC"/>
    <property type="match status" value="1"/>
</dbReference>
<proteinExistence type="inferred from homology"/>
<dbReference type="GO" id="GO:0004822">
    <property type="term" value="F:isoleucine-tRNA ligase activity"/>
    <property type="evidence" value="ECO:0007669"/>
    <property type="project" value="UniProtKB-EC"/>
</dbReference>
<evidence type="ECO:0000256" key="1">
    <source>
        <dbReference type="ARBA" id="ARBA00005594"/>
    </source>
</evidence>
<evidence type="ECO:0000313" key="12">
    <source>
        <dbReference type="EMBL" id="KAK3604882.1"/>
    </source>
</evidence>
<dbReference type="EC" id="6.1.1.5" evidence="2"/>
<dbReference type="GO" id="GO:0000049">
    <property type="term" value="F:tRNA binding"/>
    <property type="evidence" value="ECO:0007669"/>
    <property type="project" value="InterPro"/>
</dbReference>
<dbReference type="PRINTS" id="PR00984">
    <property type="entry name" value="TRNASYNTHILE"/>
</dbReference>
<dbReference type="InterPro" id="IPR013155">
    <property type="entry name" value="M/V/L/I-tRNA-synth_anticd-bd"/>
</dbReference>
<evidence type="ECO:0000259" key="11">
    <source>
        <dbReference type="Pfam" id="PF08264"/>
    </source>
</evidence>
<dbReference type="GO" id="GO:0005524">
    <property type="term" value="F:ATP binding"/>
    <property type="evidence" value="ECO:0007669"/>
    <property type="project" value="UniProtKB-KW"/>
</dbReference>
<evidence type="ECO:0000313" key="13">
    <source>
        <dbReference type="Proteomes" id="UP001195483"/>
    </source>
</evidence>
<evidence type="ECO:0000256" key="5">
    <source>
        <dbReference type="ARBA" id="ARBA00022840"/>
    </source>
</evidence>
<evidence type="ECO:0000256" key="7">
    <source>
        <dbReference type="ARBA" id="ARBA00023146"/>
    </source>
</evidence>
<feature type="domain" description="Aminoacyl-tRNA synthetase class Ia" evidence="10">
    <location>
        <begin position="20"/>
        <end position="659"/>
    </location>
</feature>
<keyword evidence="7" id="KW-0030">Aminoacyl-tRNA synthetase</keyword>
<dbReference type="InterPro" id="IPR033709">
    <property type="entry name" value="Anticodon_Ile_ABEc"/>
</dbReference>
<reference evidence="12" key="1">
    <citation type="journal article" date="2021" name="Genome Biol. Evol.">
        <title>A High-Quality Reference Genome for a Parasitic Bivalve with Doubly Uniparental Inheritance (Bivalvia: Unionida).</title>
        <authorList>
            <person name="Smith C.H."/>
        </authorList>
    </citation>
    <scope>NUCLEOTIDE SEQUENCE</scope>
    <source>
        <strain evidence="12">CHS0354</strain>
    </source>
</reference>
<evidence type="ECO:0000256" key="6">
    <source>
        <dbReference type="ARBA" id="ARBA00022917"/>
    </source>
</evidence>
<dbReference type="Gene3D" id="1.10.730.10">
    <property type="entry name" value="Isoleucyl-tRNA Synthetase, Domain 1"/>
    <property type="match status" value="1"/>
</dbReference>
<name>A0AAE0T6X2_9BIVA</name>
<dbReference type="InterPro" id="IPR002301">
    <property type="entry name" value="Ile-tRNA-ligase"/>
</dbReference>
<dbReference type="GO" id="GO:0002161">
    <property type="term" value="F:aminoacyl-tRNA deacylase activity"/>
    <property type="evidence" value="ECO:0007669"/>
    <property type="project" value="InterPro"/>
</dbReference>
<evidence type="ECO:0000256" key="9">
    <source>
        <dbReference type="ARBA" id="ARBA00048359"/>
    </source>
</evidence>
<comment type="catalytic activity">
    <reaction evidence="9">
        <text>tRNA(Ile) + L-isoleucine + ATP = L-isoleucyl-tRNA(Ile) + AMP + diphosphate</text>
        <dbReference type="Rhea" id="RHEA:11060"/>
        <dbReference type="Rhea" id="RHEA-COMP:9666"/>
        <dbReference type="Rhea" id="RHEA-COMP:9695"/>
        <dbReference type="ChEBI" id="CHEBI:30616"/>
        <dbReference type="ChEBI" id="CHEBI:33019"/>
        <dbReference type="ChEBI" id="CHEBI:58045"/>
        <dbReference type="ChEBI" id="CHEBI:78442"/>
        <dbReference type="ChEBI" id="CHEBI:78528"/>
        <dbReference type="ChEBI" id="CHEBI:456215"/>
        <dbReference type="EC" id="6.1.1.5"/>
    </reaction>
</comment>
<comment type="similarity">
    <text evidence="1">Belongs to the class-I aminoacyl-tRNA synthetase family.</text>
</comment>
<dbReference type="Pfam" id="PF19302">
    <property type="entry name" value="DUF5915"/>
    <property type="match status" value="1"/>
</dbReference>
<dbReference type="InterPro" id="IPR023586">
    <property type="entry name" value="Ile-tRNA-ligase_type2"/>
</dbReference>
<dbReference type="GO" id="GO:0006428">
    <property type="term" value="P:isoleucyl-tRNA aminoacylation"/>
    <property type="evidence" value="ECO:0007669"/>
    <property type="project" value="InterPro"/>
</dbReference>
<evidence type="ECO:0000256" key="8">
    <source>
        <dbReference type="ARBA" id="ARBA00032665"/>
    </source>
</evidence>
<keyword evidence="4" id="KW-0547">Nucleotide-binding</keyword>
<gene>
    <name evidence="12" type="ORF">CHS0354_000545</name>
</gene>
<keyword evidence="3" id="KW-0436">Ligase</keyword>
<keyword evidence="13" id="KW-1185">Reference proteome</keyword>
<dbReference type="Gene3D" id="3.90.740.10">
    <property type="entry name" value="Valyl/Leucyl/Isoleucyl-tRNA synthetase, editing domain"/>
    <property type="match status" value="1"/>
</dbReference>
<dbReference type="PANTHER" id="PTHR42780">
    <property type="entry name" value="SOLEUCYL-TRNA SYNTHETASE"/>
    <property type="match status" value="1"/>
</dbReference>